<dbReference type="Proteomes" id="UP000005239">
    <property type="component" value="Unassembled WGS sequence"/>
</dbReference>
<proteinExistence type="predicted"/>
<dbReference type="AlphaFoldDB" id="A0A2A6CW03"/>
<protein>
    <submittedName>
        <fullName evidence="1">Uncharacterized protein</fullName>
    </submittedName>
</protein>
<gene>
    <name evidence="1" type="primary">WBGene00097580</name>
</gene>
<organism evidence="1 2">
    <name type="scientific">Pristionchus pacificus</name>
    <name type="common">Parasitic nematode worm</name>
    <dbReference type="NCBI Taxonomy" id="54126"/>
    <lineage>
        <taxon>Eukaryota</taxon>
        <taxon>Metazoa</taxon>
        <taxon>Ecdysozoa</taxon>
        <taxon>Nematoda</taxon>
        <taxon>Chromadorea</taxon>
        <taxon>Rhabditida</taxon>
        <taxon>Rhabditina</taxon>
        <taxon>Diplogasteromorpha</taxon>
        <taxon>Diplogasteroidea</taxon>
        <taxon>Neodiplogasteridae</taxon>
        <taxon>Pristionchus</taxon>
    </lineage>
</organism>
<evidence type="ECO:0000313" key="1">
    <source>
        <dbReference type="EnsemblMetazoa" id="PPA08026.1"/>
    </source>
</evidence>
<reference evidence="2" key="1">
    <citation type="journal article" date="2008" name="Nat. Genet.">
        <title>The Pristionchus pacificus genome provides a unique perspective on nematode lifestyle and parasitism.</title>
        <authorList>
            <person name="Dieterich C."/>
            <person name="Clifton S.W."/>
            <person name="Schuster L.N."/>
            <person name="Chinwalla A."/>
            <person name="Delehaunty K."/>
            <person name="Dinkelacker I."/>
            <person name="Fulton L."/>
            <person name="Fulton R."/>
            <person name="Godfrey J."/>
            <person name="Minx P."/>
            <person name="Mitreva M."/>
            <person name="Roeseler W."/>
            <person name="Tian H."/>
            <person name="Witte H."/>
            <person name="Yang S.P."/>
            <person name="Wilson R.K."/>
            <person name="Sommer R.J."/>
        </authorList>
    </citation>
    <scope>NUCLEOTIDE SEQUENCE [LARGE SCALE GENOMIC DNA]</scope>
    <source>
        <strain evidence="2">PS312</strain>
    </source>
</reference>
<dbReference type="EnsemblMetazoa" id="PPA08026.1">
    <property type="protein sequence ID" value="PPA08026.1"/>
    <property type="gene ID" value="WBGene00097580"/>
</dbReference>
<name>A0A2A6CW03_PRIPA</name>
<accession>A0A2A6CW03</accession>
<sequence>MPTVRTIPEDWEPGPPFRVVESTDQYDKQFRHLDIEYTDKDGDKGVGAFAMPLVITICLIIAILLSLAYFFIRRSCFPNDHLPVDTEEPKQENNGKTPPA</sequence>
<evidence type="ECO:0000313" key="2">
    <source>
        <dbReference type="Proteomes" id="UP000005239"/>
    </source>
</evidence>
<keyword evidence="2" id="KW-1185">Reference proteome</keyword>
<accession>A0A8R1Y9C8</accession>
<reference evidence="1" key="2">
    <citation type="submission" date="2022-06" db="UniProtKB">
        <authorList>
            <consortium name="EnsemblMetazoa"/>
        </authorList>
    </citation>
    <scope>IDENTIFICATION</scope>
    <source>
        <strain evidence="1">PS312</strain>
    </source>
</reference>